<comment type="similarity">
    <text evidence="1">Belongs to the D-isomer specific 2-hydroxyacid dehydrogenase family.</text>
</comment>
<evidence type="ECO:0000256" key="2">
    <source>
        <dbReference type="ARBA" id="ARBA00023002"/>
    </source>
</evidence>
<dbReference type="Pfam" id="PF02826">
    <property type="entry name" value="2-Hacid_dh_C"/>
    <property type="match status" value="1"/>
</dbReference>
<dbReference type="GO" id="GO:0051287">
    <property type="term" value="F:NAD binding"/>
    <property type="evidence" value="ECO:0007669"/>
    <property type="project" value="InterPro"/>
</dbReference>
<name>A0A4Q2KT28_9MICO</name>
<protein>
    <submittedName>
        <fullName evidence="5">Hydroxyacid dehydrogenase</fullName>
    </submittedName>
</protein>
<dbReference type="InterPro" id="IPR036291">
    <property type="entry name" value="NAD(P)-bd_dom_sf"/>
</dbReference>
<organism evidence="5 6">
    <name type="scientific">Agromyces albus</name>
    <dbReference type="NCBI Taxonomy" id="205332"/>
    <lineage>
        <taxon>Bacteria</taxon>
        <taxon>Bacillati</taxon>
        <taxon>Actinomycetota</taxon>
        <taxon>Actinomycetes</taxon>
        <taxon>Micrococcales</taxon>
        <taxon>Microbacteriaceae</taxon>
        <taxon>Agromyces</taxon>
    </lineage>
</organism>
<dbReference type="InterPro" id="IPR006140">
    <property type="entry name" value="D-isomer_DH_NAD-bd"/>
</dbReference>
<comment type="caution">
    <text evidence="5">The sequence shown here is derived from an EMBL/GenBank/DDBJ whole genome shotgun (WGS) entry which is preliminary data.</text>
</comment>
<keyword evidence="3" id="KW-0520">NAD</keyword>
<dbReference type="CDD" id="cd12167">
    <property type="entry name" value="2-Hacid_dh_8"/>
    <property type="match status" value="1"/>
</dbReference>
<dbReference type="SUPFAM" id="SSF52283">
    <property type="entry name" value="Formate/glycerate dehydrogenase catalytic domain-like"/>
    <property type="match status" value="1"/>
</dbReference>
<dbReference type="Proteomes" id="UP000293865">
    <property type="component" value="Unassembled WGS sequence"/>
</dbReference>
<dbReference type="GO" id="GO:0016616">
    <property type="term" value="F:oxidoreductase activity, acting on the CH-OH group of donors, NAD or NADP as acceptor"/>
    <property type="evidence" value="ECO:0007669"/>
    <property type="project" value="InterPro"/>
</dbReference>
<dbReference type="RefSeq" id="WP_129521438.1">
    <property type="nucleotide sequence ID" value="NZ_SDPN01000026.1"/>
</dbReference>
<dbReference type="Gene3D" id="3.40.50.720">
    <property type="entry name" value="NAD(P)-binding Rossmann-like Domain"/>
    <property type="match status" value="2"/>
</dbReference>
<reference evidence="5 6" key="1">
    <citation type="submission" date="2019-01" db="EMBL/GenBank/DDBJ databases">
        <title>Agromyces.</title>
        <authorList>
            <person name="Li J."/>
        </authorList>
    </citation>
    <scope>NUCLEOTIDE SEQUENCE [LARGE SCALE GENOMIC DNA]</scope>
    <source>
        <strain evidence="5 6">DSM 15934</strain>
    </source>
</reference>
<keyword evidence="6" id="KW-1185">Reference proteome</keyword>
<evidence type="ECO:0000256" key="3">
    <source>
        <dbReference type="ARBA" id="ARBA00023027"/>
    </source>
</evidence>
<evidence type="ECO:0000259" key="4">
    <source>
        <dbReference type="Pfam" id="PF02826"/>
    </source>
</evidence>
<feature type="domain" description="D-isomer specific 2-hydroxyacid dehydrogenase NAD-binding" evidence="4">
    <location>
        <begin position="140"/>
        <end position="298"/>
    </location>
</feature>
<keyword evidence="2" id="KW-0560">Oxidoreductase</keyword>
<accession>A0A4Q2KT28</accession>
<evidence type="ECO:0000256" key="1">
    <source>
        <dbReference type="ARBA" id="ARBA00005854"/>
    </source>
</evidence>
<gene>
    <name evidence="5" type="ORF">ESP51_13610</name>
</gene>
<evidence type="ECO:0000313" key="5">
    <source>
        <dbReference type="EMBL" id="RXZ68648.1"/>
    </source>
</evidence>
<dbReference type="InterPro" id="IPR050857">
    <property type="entry name" value="D-2-hydroxyacid_DH"/>
</dbReference>
<dbReference type="PANTHER" id="PTHR42789:SF1">
    <property type="entry name" value="D-ISOMER SPECIFIC 2-HYDROXYACID DEHYDROGENASE FAMILY PROTEIN (AFU_ORTHOLOGUE AFUA_6G10090)"/>
    <property type="match status" value="1"/>
</dbReference>
<dbReference type="SUPFAM" id="SSF51735">
    <property type="entry name" value="NAD(P)-binding Rossmann-fold domains"/>
    <property type="match status" value="1"/>
</dbReference>
<dbReference type="AlphaFoldDB" id="A0A4Q2KT28"/>
<sequence length="338" mass="36521">MNREHIPAALIAMQSPTFAQQFEEERFARLSALVDLLRPSPADLDDPALAVDVSRVEVLITSWGAPRLTAERLDRMPALRAVFHAAGSVRQITTDAFWERGITITSAAGANAVPVAEFTFASIVLAGKRAQFLAREPVSHRHDWASGLFTDGYSNYARTIGIVGFSRIGRLVTAFLQQLERVEVLVADPYAGAEVVARSGARLVQLDELLSSVDTLSLHAPELPETRGMIGAGELARLRVGATVINTARGSLIDTDALVAECSTGRLDAVLDVTDPEPLPEDSPLYRLANVSITPHIAGSLGTENRRLSDAALDELARWRAGRPLESEITQDDVRVSA</sequence>
<dbReference type="EMBL" id="SDPN01000026">
    <property type="protein sequence ID" value="RXZ68648.1"/>
    <property type="molecule type" value="Genomic_DNA"/>
</dbReference>
<proteinExistence type="inferred from homology"/>
<evidence type="ECO:0000313" key="6">
    <source>
        <dbReference type="Proteomes" id="UP000293865"/>
    </source>
</evidence>
<dbReference type="OrthoDB" id="4324715at2"/>
<dbReference type="PANTHER" id="PTHR42789">
    <property type="entry name" value="D-ISOMER SPECIFIC 2-HYDROXYACID DEHYDROGENASE FAMILY PROTEIN (AFU_ORTHOLOGUE AFUA_6G10090)"/>
    <property type="match status" value="1"/>
</dbReference>